<protein>
    <recommendedName>
        <fullName evidence="3">Calcium channel YVC1-like C-terminal transmembrane domain-containing protein</fullName>
    </recommendedName>
</protein>
<evidence type="ECO:0000256" key="2">
    <source>
        <dbReference type="SAM" id="Phobius"/>
    </source>
</evidence>
<dbReference type="PANTHER" id="PTHR35859:SF5">
    <property type="entry name" value="ION TRANSPORT DOMAIN-CONTAINING PROTEIN"/>
    <property type="match status" value="1"/>
</dbReference>
<gene>
    <name evidence="4" type="ORF">BU26DRAFT_483525</name>
</gene>
<dbReference type="AlphaFoldDB" id="A0A6A6IDX5"/>
<dbReference type="Proteomes" id="UP000800094">
    <property type="component" value="Unassembled WGS sequence"/>
</dbReference>
<dbReference type="OrthoDB" id="310870at2759"/>
<evidence type="ECO:0000313" key="4">
    <source>
        <dbReference type="EMBL" id="KAF2248636.1"/>
    </source>
</evidence>
<evidence type="ECO:0000313" key="5">
    <source>
        <dbReference type="Proteomes" id="UP000800094"/>
    </source>
</evidence>
<keyword evidence="2" id="KW-0472">Membrane</keyword>
<name>A0A6A6IDX5_9PLEO</name>
<organism evidence="4 5">
    <name type="scientific">Trematosphaeria pertusa</name>
    <dbReference type="NCBI Taxonomy" id="390896"/>
    <lineage>
        <taxon>Eukaryota</taxon>
        <taxon>Fungi</taxon>
        <taxon>Dikarya</taxon>
        <taxon>Ascomycota</taxon>
        <taxon>Pezizomycotina</taxon>
        <taxon>Dothideomycetes</taxon>
        <taxon>Pleosporomycetidae</taxon>
        <taxon>Pleosporales</taxon>
        <taxon>Massarineae</taxon>
        <taxon>Trematosphaeriaceae</taxon>
        <taxon>Trematosphaeria</taxon>
    </lineage>
</organism>
<dbReference type="GeneID" id="54579146"/>
<sequence length="696" mass="77518">MSQPSTPRWPTDHPEVPRIADQEDFGELVRKLSFYFSEAITLPHTFEELRTLPFGRVLNPLIFYLADNTHHPAIVSALLALKAHFSALEESSDEPGVNEARGYACEFVAWQFLTNLTERETIDFLLYELPPIPSPSDEVSDTEQSRHRQHNGGSHQVSEEAPLLRGGGRQSSYFGTDSVSAGAITSSARSDEFSVQFENLSALEIATVSDSKKFLSQRPVQKIINGLWRGDIVFWESLSVNSVKCPKLYNRRRADPFCRLRVPRYLKIFETAFFGVFLGLYYAVLVHRNFSRVTPTEILLYIWIAGFAYDEFGDWIDAGQTSFYASDFWWAWDISIVVVGMVFCALRIVGLTTASSSTIDLAYDVLGLEALFLVPRIFSLLSLNPYFGTLIPCLKEMTKDFVKFLSLVVILYLGFLTTFVLLARGTYTPKEMSWILVKVFFGSSYLGFDVAQEISPYFGPPVMLVFVALTNILLITSLISLLSNSLSKVLDHARDEYLFIVCPGSLVPPLDGKGSLSQPLLRFRSSAQNDHSHTTLPASPNGHEADTGFQNLIPLLLRPFRLILPSERLRSARIVLLKATHLPFVGAIWAYERLVGSRKPNSGMLSMSGPETPIMKTSSRSWIQPARPLAAGLQASAEGNGRTAGRAHQASRPQTRTGPGDADPQLKSLVLKLTSQVEQLTAMVSQLQEREASRAA</sequence>
<feature type="transmembrane region" description="Helical" evidence="2">
    <location>
        <begin position="265"/>
        <end position="286"/>
    </location>
</feature>
<reference evidence="4" key="1">
    <citation type="journal article" date="2020" name="Stud. Mycol.">
        <title>101 Dothideomycetes genomes: a test case for predicting lifestyles and emergence of pathogens.</title>
        <authorList>
            <person name="Haridas S."/>
            <person name="Albert R."/>
            <person name="Binder M."/>
            <person name="Bloem J."/>
            <person name="Labutti K."/>
            <person name="Salamov A."/>
            <person name="Andreopoulos B."/>
            <person name="Baker S."/>
            <person name="Barry K."/>
            <person name="Bills G."/>
            <person name="Bluhm B."/>
            <person name="Cannon C."/>
            <person name="Castanera R."/>
            <person name="Culley D."/>
            <person name="Daum C."/>
            <person name="Ezra D."/>
            <person name="Gonzalez J."/>
            <person name="Henrissat B."/>
            <person name="Kuo A."/>
            <person name="Liang C."/>
            <person name="Lipzen A."/>
            <person name="Lutzoni F."/>
            <person name="Magnuson J."/>
            <person name="Mondo S."/>
            <person name="Nolan M."/>
            <person name="Ohm R."/>
            <person name="Pangilinan J."/>
            <person name="Park H.-J."/>
            <person name="Ramirez L."/>
            <person name="Alfaro M."/>
            <person name="Sun H."/>
            <person name="Tritt A."/>
            <person name="Yoshinaga Y."/>
            <person name="Zwiers L.-H."/>
            <person name="Turgeon B."/>
            <person name="Goodwin S."/>
            <person name="Spatafora J."/>
            <person name="Crous P."/>
            <person name="Grigoriev I."/>
        </authorList>
    </citation>
    <scope>NUCLEOTIDE SEQUENCE</scope>
    <source>
        <strain evidence="4">CBS 122368</strain>
    </source>
</reference>
<keyword evidence="5" id="KW-1185">Reference proteome</keyword>
<evidence type="ECO:0000256" key="1">
    <source>
        <dbReference type="SAM" id="MobiDB-lite"/>
    </source>
</evidence>
<feature type="domain" description="Calcium channel YVC1-like C-terminal transmembrane" evidence="3">
    <location>
        <begin position="274"/>
        <end position="501"/>
    </location>
</feature>
<dbReference type="InterPro" id="IPR052971">
    <property type="entry name" value="TRP_calcium_channel"/>
</dbReference>
<feature type="transmembrane region" description="Helical" evidence="2">
    <location>
        <begin position="463"/>
        <end position="482"/>
    </location>
</feature>
<feature type="region of interest" description="Disordered" evidence="1">
    <location>
        <begin position="600"/>
        <end position="620"/>
    </location>
</feature>
<feature type="region of interest" description="Disordered" evidence="1">
    <location>
        <begin position="633"/>
        <end position="668"/>
    </location>
</feature>
<feature type="transmembrane region" description="Helical" evidence="2">
    <location>
        <begin position="434"/>
        <end position="451"/>
    </location>
</feature>
<dbReference type="InterPro" id="IPR056336">
    <property type="entry name" value="YVC1_C"/>
</dbReference>
<accession>A0A6A6IDX5</accession>
<evidence type="ECO:0000259" key="3">
    <source>
        <dbReference type="Pfam" id="PF23317"/>
    </source>
</evidence>
<feature type="transmembrane region" description="Helical" evidence="2">
    <location>
        <begin position="401"/>
        <end position="422"/>
    </location>
</feature>
<dbReference type="PANTHER" id="PTHR35859">
    <property type="entry name" value="NONSELECTIVE CATION CHANNEL PROTEIN"/>
    <property type="match status" value="1"/>
</dbReference>
<proteinExistence type="predicted"/>
<dbReference type="RefSeq" id="XP_033683640.1">
    <property type="nucleotide sequence ID" value="XM_033825816.1"/>
</dbReference>
<feature type="transmembrane region" description="Helical" evidence="2">
    <location>
        <begin position="298"/>
        <end position="316"/>
    </location>
</feature>
<feature type="transmembrane region" description="Helical" evidence="2">
    <location>
        <begin position="328"/>
        <end position="349"/>
    </location>
</feature>
<dbReference type="EMBL" id="ML987195">
    <property type="protein sequence ID" value="KAF2248636.1"/>
    <property type="molecule type" value="Genomic_DNA"/>
</dbReference>
<keyword evidence="2" id="KW-1133">Transmembrane helix</keyword>
<dbReference type="Pfam" id="PF23317">
    <property type="entry name" value="YVC1_C"/>
    <property type="match status" value="1"/>
</dbReference>
<keyword evidence="2" id="KW-0812">Transmembrane</keyword>
<feature type="region of interest" description="Disordered" evidence="1">
    <location>
        <begin position="135"/>
        <end position="167"/>
    </location>
</feature>